<dbReference type="InterPro" id="IPR011990">
    <property type="entry name" value="TPR-like_helical_dom_sf"/>
</dbReference>
<dbReference type="STRING" id="216903.SAMN05444371_3200"/>
<dbReference type="AlphaFoldDB" id="A0A1M6U8K1"/>
<accession>A0A1M6U8K1</accession>
<evidence type="ECO:0000313" key="2">
    <source>
        <dbReference type="EMBL" id="SHK65480.1"/>
    </source>
</evidence>
<keyword evidence="1" id="KW-0732">Signal</keyword>
<organism evidence="2 3">
    <name type="scientific">Epilithonimonas mollis</name>
    <dbReference type="NCBI Taxonomy" id="216903"/>
    <lineage>
        <taxon>Bacteria</taxon>
        <taxon>Pseudomonadati</taxon>
        <taxon>Bacteroidota</taxon>
        <taxon>Flavobacteriia</taxon>
        <taxon>Flavobacteriales</taxon>
        <taxon>Weeksellaceae</taxon>
        <taxon>Chryseobacterium group</taxon>
        <taxon>Epilithonimonas</taxon>
    </lineage>
</organism>
<dbReference type="Gene3D" id="1.25.40.10">
    <property type="entry name" value="Tetratricopeptide repeat domain"/>
    <property type="match status" value="1"/>
</dbReference>
<dbReference type="SUPFAM" id="SSF48452">
    <property type="entry name" value="TPR-like"/>
    <property type="match status" value="1"/>
</dbReference>
<dbReference type="OrthoDB" id="638548at2"/>
<name>A0A1M6U8K1_9FLAO</name>
<feature type="chain" id="PRO_5013155749" evidence="1">
    <location>
        <begin position="25"/>
        <end position="187"/>
    </location>
</feature>
<evidence type="ECO:0000256" key="1">
    <source>
        <dbReference type="SAM" id="SignalP"/>
    </source>
</evidence>
<dbReference type="Proteomes" id="UP000184498">
    <property type="component" value="Unassembled WGS sequence"/>
</dbReference>
<proteinExistence type="predicted"/>
<feature type="signal peptide" evidence="1">
    <location>
        <begin position="1"/>
        <end position="24"/>
    </location>
</feature>
<gene>
    <name evidence="2" type="ORF">SAMN05444371_3200</name>
</gene>
<evidence type="ECO:0000313" key="3">
    <source>
        <dbReference type="Proteomes" id="UP000184498"/>
    </source>
</evidence>
<dbReference type="InterPro" id="IPR019734">
    <property type="entry name" value="TPR_rpt"/>
</dbReference>
<dbReference type="EMBL" id="FRAM01000004">
    <property type="protein sequence ID" value="SHK65480.1"/>
    <property type="molecule type" value="Genomic_DNA"/>
</dbReference>
<keyword evidence="3" id="KW-1185">Reference proteome</keyword>
<protein>
    <submittedName>
        <fullName evidence="2">Tetratricopeptide repeat-containing protein</fullName>
    </submittedName>
</protein>
<reference evidence="3" key="1">
    <citation type="submission" date="2016-11" db="EMBL/GenBank/DDBJ databases">
        <authorList>
            <person name="Varghese N."/>
            <person name="Submissions S."/>
        </authorList>
    </citation>
    <scope>NUCLEOTIDE SEQUENCE [LARGE SCALE GENOMIC DNA]</scope>
    <source>
        <strain evidence="3">DSM 18016</strain>
    </source>
</reference>
<dbReference type="Pfam" id="PF13174">
    <property type="entry name" value="TPR_6"/>
    <property type="match status" value="1"/>
</dbReference>
<dbReference type="RefSeq" id="WP_072999939.1">
    <property type="nucleotide sequence ID" value="NZ_FRAM01000004.1"/>
</dbReference>
<sequence length="187" mass="20582">MKTEFKIKSLLFGLSFIAANYMTAQTNQTSNDTINNQTAATAQTSGVSNPEIEGLKQKIAAKPDDTQSLVGLATAYQNASDWTSAIATWNKVTAIIPDWAPAYYSIGYANQSAKNNDGAKMAYEQYIAKVKPEEVDANKQNLAYAYFFIAFLDKESNPEKAKQYIAKSLQYDSSNQDALNLSKSLMN</sequence>